<protein>
    <submittedName>
        <fullName evidence="2">Uncharacterized protein</fullName>
    </submittedName>
</protein>
<dbReference type="EMBL" id="FP103042">
    <property type="protein sequence ID" value="CAX25980.1"/>
    <property type="molecule type" value="Genomic_DNA"/>
</dbReference>
<evidence type="ECO:0000313" key="2">
    <source>
        <dbReference type="EMBL" id="CAX25980.1"/>
    </source>
</evidence>
<dbReference type="Proteomes" id="UP000008070">
    <property type="component" value="Chromosome"/>
</dbReference>
<gene>
    <name evidence="2" type="ORF">METD_I4350</name>
</gene>
<sequence length="119" mass="12813">MARSFGRQVPGAEGEMPSPGLSGLSGELGPWTRSDRAEFYHAGTHAQQWFLRLDQADVEAVQYAVKLGSWVRSGVKWALRAFWFFTAGLGAALTIGENLQKLPGMISGTLSALRGLFGG</sequence>
<name>C7CEM8_METED</name>
<reference evidence="3" key="1">
    <citation type="journal article" date="2009" name="PLoS ONE">
        <title>Methylobacterium genome sequences: a reference blueprint to investigate microbial metabolism of C1 compounds from natural and industrial sources.</title>
        <authorList>
            <person name="Vuilleumier S."/>
            <person name="Chistoserdova L."/>
            <person name="Lee M.-C."/>
            <person name="Bringel F."/>
            <person name="Lajus A."/>
            <person name="Zhou Y."/>
            <person name="Gourion B."/>
            <person name="Barbe V."/>
            <person name="Chang J."/>
            <person name="Cruveiller S."/>
            <person name="Dossat C."/>
            <person name="Gillett W."/>
            <person name="Gruffaz C."/>
            <person name="Haugen E."/>
            <person name="Hourcade E."/>
            <person name="Levy R."/>
            <person name="Mangenot S."/>
            <person name="Muller E."/>
            <person name="Nadalig T."/>
            <person name="Pagni M."/>
            <person name="Penny C."/>
            <person name="Peyraud R."/>
            <person name="Robinson D.G."/>
            <person name="Roche D."/>
            <person name="Rouy Z."/>
            <person name="Saenampechek C."/>
            <person name="Salvignol G."/>
            <person name="Vallenet D."/>
            <person name="Wu Z."/>
            <person name="Marx C.J."/>
            <person name="Vorholt J.A."/>
            <person name="Olson M.V."/>
            <person name="Kaul R."/>
            <person name="Weissenbach J."/>
            <person name="Medigue C."/>
            <person name="Lidstrom M.E."/>
        </authorList>
    </citation>
    <scope>NUCLEOTIDE SEQUENCE [LARGE SCALE GENOMIC DNA]</scope>
    <source>
        <strain evidence="3">DSM 6343 / CIP 106787 / DM4</strain>
    </source>
</reference>
<evidence type="ECO:0000313" key="3">
    <source>
        <dbReference type="Proteomes" id="UP000008070"/>
    </source>
</evidence>
<dbReference type="KEGG" id="mdi:METDI4350"/>
<feature type="region of interest" description="Disordered" evidence="1">
    <location>
        <begin position="1"/>
        <end position="29"/>
    </location>
</feature>
<feature type="compositionally biased region" description="Low complexity" evidence="1">
    <location>
        <begin position="14"/>
        <end position="29"/>
    </location>
</feature>
<dbReference type="AlphaFoldDB" id="C7CEM8"/>
<evidence type="ECO:0000256" key="1">
    <source>
        <dbReference type="SAM" id="MobiDB-lite"/>
    </source>
</evidence>
<proteinExistence type="predicted"/>
<accession>C7CEM8</accession>
<dbReference type="HOGENOM" id="CLU_2058612_0_0_5"/>
<organism evidence="2 3">
    <name type="scientific">Methylorubrum extorquens (strain DSM 6343 / CIP 106787 / DM4)</name>
    <name type="common">Methylobacterium extorquens</name>
    <dbReference type="NCBI Taxonomy" id="661410"/>
    <lineage>
        <taxon>Bacteria</taxon>
        <taxon>Pseudomonadati</taxon>
        <taxon>Pseudomonadota</taxon>
        <taxon>Alphaproteobacteria</taxon>
        <taxon>Hyphomicrobiales</taxon>
        <taxon>Methylobacteriaceae</taxon>
        <taxon>Methylorubrum</taxon>
    </lineage>
</organism>